<evidence type="ECO:0000313" key="1">
    <source>
        <dbReference type="EMBL" id="KAF2267969.1"/>
    </source>
</evidence>
<evidence type="ECO:0000313" key="2">
    <source>
        <dbReference type="Proteomes" id="UP000800093"/>
    </source>
</evidence>
<proteinExistence type="predicted"/>
<accession>A0A9P4KF13</accession>
<dbReference type="EMBL" id="ML986588">
    <property type="protein sequence ID" value="KAF2267969.1"/>
    <property type="molecule type" value="Genomic_DNA"/>
</dbReference>
<comment type="caution">
    <text evidence="1">The sequence shown here is derived from an EMBL/GenBank/DDBJ whole genome shotgun (WGS) entry which is preliminary data.</text>
</comment>
<protein>
    <submittedName>
        <fullName evidence="1">Uncharacterized protein</fullName>
    </submittedName>
</protein>
<name>A0A9P4KF13_9PLEO</name>
<sequence length="622" mass="69368">MSDSSPVVLAELSAHLQKVDEEPSTPLDVDLLEKCGLFASTPEYRSHVWQETRPLFLHLASLLPNLQQDPSPLIHCMIKLTAPYRFEDVKDVNFEAALALDAKPFHELVLSLLEKAAISSIDAQALANRPSVVSAIIRLWFCTQDTGVATKAAELLTALLRVSKNEPIPVPENADLHCYGNGPIWKRLFNDRDIYSMFYRYTSFKKIAEPTEPVLSKNQRTIAQARLLEWLPKVGNMDWNIISTGQGSDVEREIGLSARQGLLHYAALRMVDTADDLLMHMTLINFYTDLITTVKTTPHLAHNDSSLSLDFLKAQGIHKNIIDFHTSDSPSLEHSFISSRTAHYIAQYAFNYPENFERSPEMKTIRQYIHRNIQKCEPSDLSILASMPRASLIPRVSTGLAWTDSVVLDVPIMRTNQDALKTLAVIFHGPPKEELIFPSAARGDVQPKQRLIEQIYARLLTALFYMKNPTMFSEFVRHADTVAMKENALAALTLLRAVITANWEAQIPQDLIPSNGPVFQRLQQFPNSGIDLILDPTISGGVLPYLLKPATTYSNMVEGRGGAENAAYQVAMTKFDVLKALGQRLEEDGGRQDIVSMVRRRVAEGPWGIGGSAGSRIGTLDL</sequence>
<dbReference type="OrthoDB" id="4538483at2759"/>
<reference evidence="2" key="1">
    <citation type="journal article" date="2020" name="Stud. Mycol.">
        <title>101 Dothideomycetes genomes: A test case for predicting lifestyles and emergence of pathogens.</title>
        <authorList>
            <person name="Haridas S."/>
            <person name="Albert R."/>
            <person name="Binder M."/>
            <person name="Bloem J."/>
            <person name="LaButti K."/>
            <person name="Salamov A."/>
            <person name="Andreopoulos B."/>
            <person name="Baker S."/>
            <person name="Barry K."/>
            <person name="Bills G."/>
            <person name="Bluhm B."/>
            <person name="Cannon C."/>
            <person name="Castanera R."/>
            <person name="Culley D."/>
            <person name="Daum C."/>
            <person name="Ezra D."/>
            <person name="Gonzalez J."/>
            <person name="Henrissat B."/>
            <person name="Kuo A."/>
            <person name="Liang C."/>
            <person name="Lipzen A."/>
            <person name="Lutzoni F."/>
            <person name="Magnuson J."/>
            <person name="Mondo S."/>
            <person name="Nolan M."/>
            <person name="Ohm R."/>
            <person name="Pangilinan J."/>
            <person name="Park H.-J."/>
            <person name="Ramirez L."/>
            <person name="Alfaro M."/>
            <person name="Sun H."/>
            <person name="Tritt A."/>
            <person name="Yoshinaga Y."/>
            <person name="Zwiers L.-H."/>
            <person name="Turgeon B."/>
            <person name="Goodwin S."/>
            <person name="Spatafora J."/>
            <person name="Crous P."/>
            <person name="Grigoriev I."/>
        </authorList>
    </citation>
    <scope>NUCLEOTIDE SEQUENCE [LARGE SCALE GENOMIC DNA]</scope>
    <source>
        <strain evidence="2">CBS 304.66</strain>
    </source>
</reference>
<dbReference type="AlphaFoldDB" id="A0A9P4KF13"/>
<gene>
    <name evidence="1" type="ORF">CC78DRAFT_576512</name>
</gene>
<keyword evidence="2" id="KW-1185">Reference proteome</keyword>
<dbReference type="Proteomes" id="UP000800093">
    <property type="component" value="Unassembled WGS sequence"/>
</dbReference>
<organism evidence="1 2">
    <name type="scientific">Lojkania enalia</name>
    <dbReference type="NCBI Taxonomy" id="147567"/>
    <lineage>
        <taxon>Eukaryota</taxon>
        <taxon>Fungi</taxon>
        <taxon>Dikarya</taxon>
        <taxon>Ascomycota</taxon>
        <taxon>Pezizomycotina</taxon>
        <taxon>Dothideomycetes</taxon>
        <taxon>Pleosporomycetidae</taxon>
        <taxon>Pleosporales</taxon>
        <taxon>Pleosporales incertae sedis</taxon>
        <taxon>Lojkania</taxon>
    </lineage>
</organism>